<sequence length="335" mass="37431">MVDVQADLQELIDQHRAKLPKNKRPCVLVCGATGSGKTTTINTLFGADVGAVGHFSRGTAADEVYEWEARGEHIQVVDLPGLGDSKERDREYREMYRRRVEQAHGFIVVTTPPRPAGIGTLRTVKLLLECGVPPQRIVIAYNRLTLLNIEIDGELQPLEMAGIGGPLEPEGLARIEEARRALLADLREGTHNQAFTLGQVVAFDALSGWNLYGVLDAVLVGLPGDTLPPWRDAVSKAAERAIERQHKRSERDRKRIAELEARLQDLDKRQRKEYDTRIKKETLNDVGTRDMRKHRDRHERGIVDRFADAAERWTGSKPLGNAIRVTGAVLKGMFS</sequence>
<evidence type="ECO:0000313" key="4">
    <source>
        <dbReference type="Proteomes" id="UP001143480"/>
    </source>
</evidence>
<dbReference type="SUPFAM" id="SSF52540">
    <property type="entry name" value="P-loop containing nucleoside triphosphate hydrolases"/>
    <property type="match status" value="2"/>
</dbReference>
<dbReference type="AlphaFoldDB" id="A0A9W6NQF2"/>
<accession>A0A9W6NQF2</accession>
<dbReference type="Proteomes" id="UP001143480">
    <property type="component" value="Unassembled WGS sequence"/>
</dbReference>
<dbReference type="GO" id="GO:0005525">
    <property type="term" value="F:GTP binding"/>
    <property type="evidence" value="ECO:0007669"/>
    <property type="project" value="InterPro"/>
</dbReference>
<keyword evidence="1" id="KW-0175">Coiled coil</keyword>
<name>A0A9W6NQF2_9ACTN</name>
<reference evidence="3" key="2">
    <citation type="submission" date="2023-01" db="EMBL/GenBank/DDBJ databases">
        <authorList>
            <person name="Sun Q."/>
            <person name="Evtushenko L."/>
        </authorList>
    </citation>
    <scope>NUCLEOTIDE SEQUENCE</scope>
    <source>
        <strain evidence="3">VKM Ac-1321</strain>
    </source>
</reference>
<proteinExistence type="predicted"/>
<evidence type="ECO:0000259" key="2">
    <source>
        <dbReference type="Pfam" id="PF01926"/>
    </source>
</evidence>
<organism evidence="3 4">
    <name type="scientific">Dactylosporangium matsuzakiense</name>
    <dbReference type="NCBI Taxonomy" id="53360"/>
    <lineage>
        <taxon>Bacteria</taxon>
        <taxon>Bacillati</taxon>
        <taxon>Actinomycetota</taxon>
        <taxon>Actinomycetes</taxon>
        <taxon>Micromonosporales</taxon>
        <taxon>Micromonosporaceae</taxon>
        <taxon>Dactylosporangium</taxon>
    </lineage>
</organism>
<feature type="coiled-coil region" evidence="1">
    <location>
        <begin position="242"/>
        <end position="276"/>
    </location>
</feature>
<dbReference type="EMBL" id="BSFP01000058">
    <property type="protein sequence ID" value="GLL05474.1"/>
    <property type="molecule type" value="Genomic_DNA"/>
</dbReference>
<gene>
    <name evidence="3" type="ORF">GCM10017581_072210</name>
</gene>
<reference evidence="3" key="1">
    <citation type="journal article" date="2014" name="Int. J. Syst. Evol. Microbiol.">
        <title>Complete genome sequence of Corynebacterium casei LMG S-19264T (=DSM 44701T), isolated from a smear-ripened cheese.</title>
        <authorList>
            <consortium name="US DOE Joint Genome Institute (JGI-PGF)"/>
            <person name="Walter F."/>
            <person name="Albersmeier A."/>
            <person name="Kalinowski J."/>
            <person name="Ruckert C."/>
        </authorList>
    </citation>
    <scope>NUCLEOTIDE SEQUENCE</scope>
    <source>
        <strain evidence="3">VKM Ac-1321</strain>
    </source>
</reference>
<keyword evidence="4" id="KW-1185">Reference proteome</keyword>
<dbReference type="RefSeq" id="WP_261965065.1">
    <property type="nucleotide sequence ID" value="NZ_BAAAXA010000001.1"/>
</dbReference>
<dbReference type="Pfam" id="PF01926">
    <property type="entry name" value="MMR_HSR1"/>
    <property type="match status" value="1"/>
</dbReference>
<comment type="caution">
    <text evidence="3">The sequence shown here is derived from an EMBL/GenBank/DDBJ whole genome shotgun (WGS) entry which is preliminary data.</text>
</comment>
<dbReference type="Gene3D" id="3.40.50.300">
    <property type="entry name" value="P-loop containing nucleotide triphosphate hydrolases"/>
    <property type="match status" value="1"/>
</dbReference>
<feature type="domain" description="G" evidence="2">
    <location>
        <begin position="27"/>
        <end position="111"/>
    </location>
</feature>
<evidence type="ECO:0000256" key="1">
    <source>
        <dbReference type="SAM" id="Coils"/>
    </source>
</evidence>
<evidence type="ECO:0000313" key="3">
    <source>
        <dbReference type="EMBL" id="GLL05474.1"/>
    </source>
</evidence>
<dbReference type="InterPro" id="IPR027417">
    <property type="entry name" value="P-loop_NTPase"/>
</dbReference>
<dbReference type="InterPro" id="IPR006073">
    <property type="entry name" value="GTP-bd"/>
</dbReference>
<protein>
    <recommendedName>
        <fullName evidence="2">G domain-containing protein</fullName>
    </recommendedName>
</protein>